<evidence type="ECO:0000256" key="1">
    <source>
        <dbReference type="SAM" id="MobiDB-lite"/>
    </source>
</evidence>
<protein>
    <submittedName>
        <fullName evidence="2">Uncharacterized protein</fullName>
    </submittedName>
</protein>
<organism evidence="2 3">
    <name type="scientific">Massarina eburnea CBS 473.64</name>
    <dbReference type="NCBI Taxonomy" id="1395130"/>
    <lineage>
        <taxon>Eukaryota</taxon>
        <taxon>Fungi</taxon>
        <taxon>Dikarya</taxon>
        <taxon>Ascomycota</taxon>
        <taxon>Pezizomycotina</taxon>
        <taxon>Dothideomycetes</taxon>
        <taxon>Pleosporomycetidae</taxon>
        <taxon>Pleosporales</taxon>
        <taxon>Massarineae</taxon>
        <taxon>Massarinaceae</taxon>
        <taxon>Massarina</taxon>
    </lineage>
</organism>
<reference evidence="2" key="1">
    <citation type="journal article" date="2020" name="Stud. Mycol.">
        <title>101 Dothideomycetes genomes: a test case for predicting lifestyles and emergence of pathogens.</title>
        <authorList>
            <person name="Haridas S."/>
            <person name="Albert R."/>
            <person name="Binder M."/>
            <person name="Bloem J."/>
            <person name="Labutti K."/>
            <person name="Salamov A."/>
            <person name="Andreopoulos B."/>
            <person name="Baker S."/>
            <person name="Barry K."/>
            <person name="Bills G."/>
            <person name="Bluhm B."/>
            <person name="Cannon C."/>
            <person name="Castanera R."/>
            <person name="Culley D."/>
            <person name="Daum C."/>
            <person name="Ezra D."/>
            <person name="Gonzalez J."/>
            <person name="Henrissat B."/>
            <person name="Kuo A."/>
            <person name="Liang C."/>
            <person name="Lipzen A."/>
            <person name="Lutzoni F."/>
            <person name="Magnuson J."/>
            <person name="Mondo S."/>
            <person name="Nolan M."/>
            <person name="Ohm R."/>
            <person name="Pangilinan J."/>
            <person name="Park H.-J."/>
            <person name="Ramirez L."/>
            <person name="Alfaro M."/>
            <person name="Sun H."/>
            <person name="Tritt A."/>
            <person name="Yoshinaga Y."/>
            <person name="Zwiers L.-H."/>
            <person name="Turgeon B."/>
            <person name="Goodwin S."/>
            <person name="Spatafora J."/>
            <person name="Crous P."/>
            <person name="Grigoriev I."/>
        </authorList>
    </citation>
    <scope>NUCLEOTIDE SEQUENCE</scope>
    <source>
        <strain evidence="2">CBS 473.64</strain>
    </source>
</reference>
<gene>
    <name evidence="2" type="ORF">P280DRAFT_514282</name>
</gene>
<keyword evidence="3" id="KW-1185">Reference proteome</keyword>
<evidence type="ECO:0000313" key="2">
    <source>
        <dbReference type="EMBL" id="KAF2644817.1"/>
    </source>
</evidence>
<evidence type="ECO:0000313" key="3">
    <source>
        <dbReference type="Proteomes" id="UP000799753"/>
    </source>
</evidence>
<dbReference type="EMBL" id="MU006778">
    <property type="protein sequence ID" value="KAF2644817.1"/>
    <property type="molecule type" value="Genomic_DNA"/>
</dbReference>
<sequence>MLLRLSVPPAEGQHHTVPKRPDPLGANATPPYAVLSSTALAAGYTTFATKDTRSARRGRRWST</sequence>
<proteinExistence type="predicted"/>
<dbReference type="AlphaFoldDB" id="A0A6A6SC94"/>
<name>A0A6A6SC94_9PLEO</name>
<accession>A0A6A6SC94</accession>
<feature type="region of interest" description="Disordered" evidence="1">
    <location>
        <begin position="1"/>
        <end position="29"/>
    </location>
</feature>
<dbReference type="OrthoDB" id="3776879at2759"/>
<dbReference type="Proteomes" id="UP000799753">
    <property type="component" value="Unassembled WGS sequence"/>
</dbReference>